<feature type="signal peptide" evidence="1">
    <location>
        <begin position="1"/>
        <end position="31"/>
    </location>
</feature>
<reference evidence="2 3" key="1">
    <citation type="submission" date="2022-11" db="EMBL/GenBank/DDBJ databases">
        <title>Mycobacterium sp. nov.</title>
        <authorList>
            <person name="Papic B."/>
            <person name="Spicic S."/>
            <person name="Duvnjak S."/>
        </authorList>
    </citation>
    <scope>NUCLEOTIDE SEQUENCE [LARGE SCALE GENOMIC DNA]</scope>
    <source>
        <strain evidence="2 3">CVI_P4</strain>
    </source>
</reference>
<dbReference type="RefSeq" id="WP_265996758.1">
    <property type="nucleotide sequence ID" value="NZ_JAPJDN010000007.1"/>
</dbReference>
<comment type="caution">
    <text evidence="2">The sequence shown here is derived from an EMBL/GenBank/DDBJ whole genome shotgun (WGS) entry which is preliminary data.</text>
</comment>
<evidence type="ECO:0000256" key="1">
    <source>
        <dbReference type="SAM" id="SignalP"/>
    </source>
</evidence>
<evidence type="ECO:0000313" key="2">
    <source>
        <dbReference type="EMBL" id="MCX2937165.1"/>
    </source>
</evidence>
<sequence length="169" mass="17989">MRSGRRSLSVTLLAAATICAAGLLSPASAHGQPLAWNGRYQMVTYASQKAGTSPATHQKENDFGATFTLSTSCTANGCVATVIDGPAPGNPTIPQPTRYAWNGSEWATTYDWVWDCFLGDGYQKQWSPATSWAFYAPQPDGSLRGTWHTDIAQGPCRGSVVMPVAAFPA</sequence>
<proteinExistence type="predicted"/>
<evidence type="ECO:0008006" key="4">
    <source>
        <dbReference type="Google" id="ProtNLM"/>
    </source>
</evidence>
<protein>
    <recommendedName>
        <fullName evidence="4">Secreted protein</fullName>
    </recommendedName>
</protein>
<evidence type="ECO:0000313" key="3">
    <source>
        <dbReference type="Proteomes" id="UP001300745"/>
    </source>
</evidence>
<accession>A0ABT3SE48</accession>
<organism evidence="2 3">
    <name type="scientific">Mycobacterium pinniadriaticum</name>
    <dbReference type="NCBI Taxonomy" id="2994102"/>
    <lineage>
        <taxon>Bacteria</taxon>
        <taxon>Bacillati</taxon>
        <taxon>Actinomycetota</taxon>
        <taxon>Actinomycetes</taxon>
        <taxon>Mycobacteriales</taxon>
        <taxon>Mycobacteriaceae</taxon>
        <taxon>Mycobacterium</taxon>
    </lineage>
</organism>
<gene>
    <name evidence="2" type="ORF">ORI27_10655</name>
</gene>
<keyword evidence="3" id="KW-1185">Reference proteome</keyword>
<keyword evidence="1" id="KW-0732">Signal</keyword>
<dbReference type="Proteomes" id="UP001300745">
    <property type="component" value="Unassembled WGS sequence"/>
</dbReference>
<feature type="chain" id="PRO_5046232467" description="Secreted protein" evidence="1">
    <location>
        <begin position="32"/>
        <end position="169"/>
    </location>
</feature>
<dbReference type="EMBL" id="JAPJDO010000007">
    <property type="protein sequence ID" value="MCX2937165.1"/>
    <property type="molecule type" value="Genomic_DNA"/>
</dbReference>
<name>A0ABT3SE48_9MYCO</name>